<proteinExistence type="predicted"/>
<reference evidence="1 2" key="1">
    <citation type="journal article" date="2016" name="Nat. Commun.">
        <title>Thousands of microbial genomes shed light on interconnected biogeochemical processes in an aquifer system.</title>
        <authorList>
            <person name="Anantharaman K."/>
            <person name="Brown C.T."/>
            <person name="Hug L.A."/>
            <person name="Sharon I."/>
            <person name="Castelle C.J."/>
            <person name="Probst A.J."/>
            <person name="Thomas B.C."/>
            <person name="Singh A."/>
            <person name="Wilkins M.J."/>
            <person name="Karaoz U."/>
            <person name="Brodie E.L."/>
            <person name="Williams K.H."/>
            <person name="Hubbard S.S."/>
            <person name="Banfield J.F."/>
        </authorList>
    </citation>
    <scope>NUCLEOTIDE SEQUENCE [LARGE SCALE GENOMIC DNA]</scope>
</reference>
<protein>
    <submittedName>
        <fullName evidence="1">Uncharacterized protein</fullName>
    </submittedName>
</protein>
<sequence>MFDLSWQLVSVIHHWNMSPPSPTEPYMDMKKASQTDLYKAMKIVGSRVRCSKCIEATEET</sequence>
<dbReference type="EMBL" id="MGFS01000004">
    <property type="protein sequence ID" value="OGM12036.1"/>
    <property type="molecule type" value="Genomic_DNA"/>
</dbReference>
<dbReference type="Proteomes" id="UP000177053">
    <property type="component" value="Unassembled WGS sequence"/>
</dbReference>
<accession>A0A1F7XAH9</accession>
<name>A0A1F7XAH9_9BACT</name>
<dbReference type="AlphaFoldDB" id="A0A1F7XAH9"/>
<evidence type="ECO:0000313" key="1">
    <source>
        <dbReference type="EMBL" id="OGM12036.1"/>
    </source>
</evidence>
<comment type="caution">
    <text evidence="1">The sequence shown here is derived from an EMBL/GenBank/DDBJ whole genome shotgun (WGS) entry which is preliminary data.</text>
</comment>
<gene>
    <name evidence="1" type="ORF">A2Z22_01885</name>
</gene>
<organism evidence="1 2">
    <name type="scientific">Candidatus Woesebacteria bacterium RBG_16_34_12</name>
    <dbReference type="NCBI Taxonomy" id="1802480"/>
    <lineage>
        <taxon>Bacteria</taxon>
        <taxon>Candidatus Woeseibacteriota</taxon>
    </lineage>
</organism>
<evidence type="ECO:0000313" key="2">
    <source>
        <dbReference type="Proteomes" id="UP000177053"/>
    </source>
</evidence>